<dbReference type="STRING" id="1318628.MARLIPOL_05420"/>
<feature type="transmembrane region" description="Helical" evidence="1">
    <location>
        <begin position="38"/>
        <end position="61"/>
    </location>
</feature>
<proteinExistence type="predicted"/>
<dbReference type="HOGENOM" id="CLU_191399_1_0_6"/>
<dbReference type="eggNOG" id="ENOG5033EG1">
    <property type="taxonomic scope" value="Bacteria"/>
</dbReference>
<comment type="caution">
    <text evidence="2">The sequence shown here is derived from an EMBL/GenBank/DDBJ whole genome shotgun (WGS) entry which is preliminary data.</text>
</comment>
<keyword evidence="3" id="KW-1185">Reference proteome</keyword>
<sequence>MANRTLWAQRLVALFLLGCLLFSYPLLALFDSRGEVFGIPLLFAYLFAAWALLIVLMIWVVEGSRR</sequence>
<keyword evidence="1" id="KW-0472">Membrane</keyword>
<dbReference type="EMBL" id="ASAD01000007">
    <property type="protein sequence ID" value="EON93448.1"/>
    <property type="molecule type" value="Genomic_DNA"/>
</dbReference>
<name>R8B4C6_9GAMM</name>
<protein>
    <recommendedName>
        <fullName evidence="4">DUF3311 domain-containing protein</fullName>
    </recommendedName>
</protein>
<dbReference type="RefSeq" id="WP_012137082.1">
    <property type="nucleotide sequence ID" value="NZ_KE007306.1"/>
</dbReference>
<reference evidence="2 3" key="1">
    <citation type="journal article" date="2013" name="Genome Announc.">
        <title>Draft Genome Sequence of the Moderately Halophilic Bacterium Marinobacter lipolyticus Strain SM19.</title>
        <authorList>
            <person name="Papke R.T."/>
            <person name="de la Haba R.R."/>
            <person name="Infante-Dominguez C."/>
            <person name="Perez D."/>
            <person name="Sanchez-Porro C."/>
            <person name="Lapierre P."/>
            <person name="Ventosa A."/>
        </authorList>
    </citation>
    <scope>NUCLEOTIDE SEQUENCE [LARGE SCALE GENOMIC DNA]</scope>
    <source>
        <strain evidence="2 3">SM19</strain>
    </source>
</reference>
<dbReference type="PATRIC" id="fig|1318628.3.peg.1085"/>
<dbReference type="AlphaFoldDB" id="R8B4C6"/>
<dbReference type="Proteomes" id="UP000016540">
    <property type="component" value="Unassembled WGS sequence"/>
</dbReference>
<evidence type="ECO:0000313" key="3">
    <source>
        <dbReference type="Proteomes" id="UP000016540"/>
    </source>
</evidence>
<keyword evidence="1" id="KW-0812">Transmembrane</keyword>
<accession>R8B4C6</accession>
<evidence type="ECO:0000256" key="1">
    <source>
        <dbReference type="SAM" id="Phobius"/>
    </source>
</evidence>
<evidence type="ECO:0000313" key="2">
    <source>
        <dbReference type="EMBL" id="EON93448.1"/>
    </source>
</evidence>
<gene>
    <name evidence="2" type="ORF">MARLIPOL_05420</name>
</gene>
<organism evidence="2 3">
    <name type="scientific">Marinobacter lipolyticus SM19</name>
    <dbReference type="NCBI Taxonomy" id="1318628"/>
    <lineage>
        <taxon>Bacteria</taxon>
        <taxon>Pseudomonadati</taxon>
        <taxon>Pseudomonadota</taxon>
        <taxon>Gammaproteobacteria</taxon>
        <taxon>Pseudomonadales</taxon>
        <taxon>Marinobacteraceae</taxon>
        <taxon>Marinobacter</taxon>
    </lineage>
</organism>
<keyword evidence="1" id="KW-1133">Transmembrane helix</keyword>
<evidence type="ECO:0008006" key="4">
    <source>
        <dbReference type="Google" id="ProtNLM"/>
    </source>
</evidence>